<organism evidence="2">
    <name type="scientific">marine metagenome</name>
    <dbReference type="NCBI Taxonomy" id="408172"/>
    <lineage>
        <taxon>unclassified sequences</taxon>
        <taxon>metagenomes</taxon>
        <taxon>ecological metagenomes</taxon>
    </lineage>
</organism>
<reference evidence="2" key="1">
    <citation type="submission" date="2018-05" db="EMBL/GenBank/DDBJ databases">
        <authorList>
            <person name="Lanie J.A."/>
            <person name="Ng W.-L."/>
            <person name="Kazmierczak K.M."/>
            <person name="Andrzejewski T.M."/>
            <person name="Davidsen T.M."/>
            <person name="Wayne K.J."/>
            <person name="Tettelin H."/>
            <person name="Glass J.I."/>
            <person name="Rusch D."/>
            <person name="Podicherti R."/>
            <person name="Tsui H.-C.T."/>
            <person name="Winkler M.E."/>
        </authorList>
    </citation>
    <scope>NUCLEOTIDE SEQUENCE</scope>
</reference>
<feature type="non-terminal residue" evidence="2">
    <location>
        <position position="65"/>
    </location>
</feature>
<protein>
    <recommendedName>
        <fullName evidence="1">DUF4910 domain-containing protein</fullName>
    </recommendedName>
</protein>
<accession>A0A382GN11</accession>
<proteinExistence type="predicted"/>
<dbReference type="InterPro" id="IPR032589">
    <property type="entry name" value="DUF4910"/>
</dbReference>
<dbReference type="AlphaFoldDB" id="A0A382GN11"/>
<feature type="domain" description="DUF4910" evidence="1">
    <location>
        <begin position="11"/>
        <end position="60"/>
    </location>
</feature>
<name>A0A382GN11_9ZZZZ</name>
<sequence length="65" mass="7618">MKKSSEGRDMYKWAQDLYPIYRSLTGSGVRKTLNYIKDLIPDLTVHAIESGENVFDWQVPLEWNI</sequence>
<evidence type="ECO:0000259" key="1">
    <source>
        <dbReference type="Pfam" id="PF16254"/>
    </source>
</evidence>
<evidence type="ECO:0000313" key="2">
    <source>
        <dbReference type="EMBL" id="SVB76282.1"/>
    </source>
</evidence>
<gene>
    <name evidence="2" type="ORF">METZ01_LOCUS229136</name>
</gene>
<dbReference type="EMBL" id="UINC01056354">
    <property type="protein sequence ID" value="SVB76282.1"/>
    <property type="molecule type" value="Genomic_DNA"/>
</dbReference>
<dbReference type="Pfam" id="PF16254">
    <property type="entry name" value="DUF4910"/>
    <property type="match status" value="1"/>
</dbReference>
<dbReference type="Gene3D" id="3.40.630.10">
    <property type="entry name" value="Zn peptidases"/>
    <property type="match status" value="1"/>
</dbReference>